<dbReference type="AlphaFoldDB" id="A0A1G1VP90"/>
<evidence type="ECO:0000256" key="6">
    <source>
        <dbReference type="SAM" id="Phobius"/>
    </source>
</evidence>
<evidence type="ECO:0000256" key="3">
    <source>
        <dbReference type="ARBA" id="ARBA00022692"/>
    </source>
</evidence>
<dbReference type="PANTHER" id="PTHR36115">
    <property type="entry name" value="PROLINE-RICH ANTIGEN HOMOLOG-RELATED"/>
    <property type="match status" value="1"/>
</dbReference>
<keyword evidence="5 6" id="KW-0472">Membrane</keyword>
<keyword evidence="3 6" id="KW-0812">Transmembrane</keyword>
<evidence type="ECO:0000313" key="8">
    <source>
        <dbReference type="EMBL" id="OGY17164.1"/>
    </source>
</evidence>
<accession>A0A1G1VP90</accession>
<organism evidence="8 9">
    <name type="scientific">Candidatus Chisholmbacteria bacterium RIFCSPHIGHO2_01_FULL_49_18</name>
    <dbReference type="NCBI Taxonomy" id="1797590"/>
    <lineage>
        <taxon>Bacteria</taxon>
        <taxon>Candidatus Chisholmiibacteriota</taxon>
    </lineage>
</organism>
<dbReference type="PANTHER" id="PTHR36115:SF4">
    <property type="entry name" value="MEMBRANE PROTEIN"/>
    <property type="match status" value="1"/>
</dbReference>
<evidence type="ECO:0000256" key="2">
    <source>
        <dbReference type="ARBA" id="ARBA00022475"/>
    </source>
</evidence>
<keyword evidence="2" id="KW-1003">Cell membrane</keyword>
<evidence type="ECO:0000259" key="7">
    <source>
        <dbReference type="Pfam" id="PF06271"/>
    </source>
</evidence>
<feature type="transmembrane region" description="Helical" evidence="6">
    <location>
        <begin position="98"/>
        <end position="120"/>
    </location>
</feature>
<gene>
    <name evidence="8" type="ORF">A2785_04060</name>
</gene>
<comment type="caution">
    <text evidence="8">The sequence shown here is derived from an EMBL/GenBank/DDBJ whole genome shotgun (WGS) entry which is preliminary data.</text>
</comment>
<feature type="transmembrane region" description="Helical" evidence="6">
    <location>
        <begin position="146"/>
        <end position="168"/>
    </location>
</feature>
<sequence>MQAKPAGFWLRLQAHVIDSLLLLLLIASSLRLIVVITSIEKLLPPLGLLLYVLAFLLPVAILLYRVVMTVKFGGGVGKLVSGIKVVAPDGQLLKYPQALFRFLVGYFVSGIFYGLGYLWILKDKERRAWHDLVSDTRVTRNDEKRWVVGTTVMLCLLILTSGIIYSLIQSIKENGELQSQIRDLVEEVKSSLLENGETPVTIEPQENDLII</sequence>
<protein>
    <recommendedName>
        <fullName evidence="7">RDD domain-containing protein</fullName>
    </recommendedName>
</protein>
<evidence type="ECO:0000256" key="1">
    <source>
        <dbReference type="ARBA" id="ARBA00004651"/>
    </source>
</evidence>
<dbReference type="GO" id="GO:0005886">
    <property type="term" value="C:plasma membrane"/>
    <property type="evidence" value="ECO:0007669"/>
    <property type="project" value="UniProtKB-SubCell"/>
</dbReference>
<evidence type="ECO:0000256" key="4">
    <source>
        <dbReference type="ARBA" id="ARBA00022989"/>
    </source>
</evidence>
<feature type="domain" description="RDD" evidence="7">
    <location>
        <begin position="5"/>
        <end position="134"/>
    </location>
</feature>
<feature type="transmembrane region" description="Helical" evidence="6">
    <location>
        <begin position="46"/>
        <end position="67"/>
    </location>
</feature>
<dbReference type="Proteomes" id="UP000179069">
    <property type="component" value="Unassembled WGS sequence"/>
</dbReference>
<feature type="transmembrane region" description="Helical" evidence="6">
    <location>
        <begin position="20"/>
        <end position="39"/>
    </location>
</feature>
<reference evidence="8 9" key="1">
    <citation type="journal article" date="2016" name="Nat. Commun.">
        <title>Thousands of microbial genomes shed light on interconnected biogeochemical processes in an aquifer system.</title>
        <authorList>
            <person name="Anantharaman K."/>
            <person name="Brown C.T."/>
            <person name="Hug L.A."/>
            <person name="Sharon I."/>
            <person name="Castelle C.J."/>
            <person name="Probst A.J."/>
            <person name="Thomas B.C."/>
            <person name="Singh A."/>
            <person name="Wilkins M.J."/>
            <person name="Karaoz U."/>
            <person name="Brodie E.L."/>
            <person name="Williams K.H."/>
            <person name="Hubbard S.S."/>
            <person name="Banfield J.F."/>
        </authorList>
    </citation>
    <scope>NUCLEOTIDE SEQUENCE [LARGE SCALE GENOMIC DNA]</scope>
</reference>
<dbReference type="Pfam" id="PF06271">
    <property type="entry name" value="RDD"/>
    <property type="match status" value="1"/>
</dbReference>
<dbReference type="EMBL" id="MHCI01000005">
    <property type="protein sequence ID" value="OGY17164.1"/>
    <property type="molecule type" value="Genomic_DNA"/>
</dbReference>
<comment type="subcellular location">
    <subcellularLocation>
        <location evidence="1">Cell membrane</location>
        <topology evidence="1">Multi-pass membrane protein</topology>
    </subcellularLocation>
</comment>
<name>A0A1G1VP90_9BACT</name>
<keyword evidence="4 6" id="KW-1133">Transmembrane helix</keyword>
<proteinExistence type="predicted"/>
<evidence type="ECO:0000313" key="9">
    <source>
        <dbReference type="Proteomes" id="UP000179069"/>
    </source>
</evidence>
<dbReference type="InterPro" id="IPR010432">
    <property type="entry name" value="RDD"/>
</dbReference>
<evidence type="ECO:0000256" key="5">
    <source>
        <dbReference type="ARBA" id="ARBA00023136"/>
    </source>
</evidence>
<dbReference type="InterPro" id="IPR051791">
    <property type="entry name" value="Pra-immunoreactive"/>
</dbReference>